<organism evidence="2">
    <name type="scientific">Rhizophora mucronata</name>
    <name type="common">Asiatic mangrove</name>
    <dbReference type="NCBI Taxonomy" id="61149"/>
    <lineage>
        <taxon>Eukaryota</taxon>
        <taxon>Viridiplantae</taxon>
        <taxon>Streptophyta</taxon>
        <taxon>Embryophyta</taxon>
        <taxon>Tracheophyta</taxon>
        <taxon>Spermatophyta</taxon>
        <taxon>Magnoliopsida</taxon>
        <taxon>eudicotyledons</taxon>
        <taxon>Gunneridae</taxon>
        <taxon>Pentapetalae</taxon>
        <taxon>rosids</taxon>
        <taxon>fabids</taxon>
        <taxon>Malpighiales</taxon>
        <taxon>Rhizophoraceae</taxon>
        <taxon>Rhizophora</taxon>
    </lineage>
</organism>
<evidence type="ECO:0000313" key="2">
    <source>
        <dbReference type="EMBL" id="MBX05106.1"/>
    </source>
</evidence>
<proteinExistence type="predicted"/>
<feature type="region of interest" description="Disordered" evidence="1">
    <location>
        <begin position="1"/>
        <end position="44"/>
    </location>
</feature>
<dbReference type="AlphaFoldDB" id="A0A2P2KHB0"/>
<dbReference type="EMBL" id="GGEC01024622">
    <property type="protein sequence ID" value="MBX05106.1"/>
    <property type="molecule type" value="Transcribed_RNA"/>
</dbReference>
<name>A0A2P2KHB0_RHIMU</name>
<reference evidence="2" key="1">
    <citation type="submission" date="2018-02" db="EMBL/GenBank/DDBJ databases">
        <title>Rhizophora mucronata_Transcriptome.</title>
        <authorList>
            <person name="Meera S.P."/>
            <person name="Sreeshan A."/>
            <person name="Augustine A."/>
        </authorList>
    </citation>
    <scope>NUCLEOTIDE SEQUENCE</scope>
    <source>
        <tissue evidence="2">Leaf</tissue>
    </source>
</reference>
<sequence>MTRRRRTSVEKSSSKSSASYTTSFSLRSPSLTSSSPCASRSSAS</sequence>
<evidence type="ECO:0000256" key="1">
    <source>
        <dbReference type="SAM" id="MobiDB-lite"/>
    </source>
</evidence>
<feature type="compositionally biased region" description="Low complexity" evidence="1">
    <location>
        <begin position="14"/>
        <end position="44"/>
    </location>
</feature>
<accession>A0A2P2KHB0</accession>
<protein>
    <submittedName>
        <fullName evidence="2">Uncharacterized protein</fullName>
    </submittedName>
</protein>